<feature type="signal peptide" evidence="1">
    <location>
        <begin position="1"/>
        <end position="25"/>
    </location>
</feature>
<evidence type="ECO:0000313" key="2">
    <source>
        <dbReference type="EMBL" id="KAJ3608424.1"/>
    </source>
</evidence>
<reference evidence="2" key="1">
    <citation type="submission" date="2022-07" db="EMBL/GenBank/DDBJ databases">
        <title>Chromosome-level genome of Muraenolepis orangiensis.</title>
        <authorList>
            <person name="Kim J."/>
        </authorList>
    </citation>
    <scope>NUCLEOTIDE SEQUENCE</scope>
    <source>
        <strain evidence="2">KU_S4_2022</strain>
        <tissue evidence="2">Muscle</tissue>
    </source>
</reference>
<evidence type="ECO:0000313" key="3">
    <source>
        <dbReference type="Proteomes" id="UP001148018"/>
    </source>
</evidence>
<comment type="caution">
    <text evidence="2">The sequence shown here is derived from an EMBL/GenBank/DDBJ whole genome shotgun (WGS) entry which is preliminary data.</text>
</comment>
<accession>A0A9Q0IRL3</accession>
<gene>
    <name evidence="2" type="ORF">NHX12_025471</name>
</gene>
<feature type="chain" id="PRO_5040216532" evidence="1">
    <location>
        <begin position="26"/>
        <end position="150"/>
    </location>
</feature>
<dbReference type="AlphaFoldDB" id="A0A9Q0IRL3"/>
<evidence type="ECO:0000256" key="1">
    <source>
        <dbReference type="SAM" id="SignalP"/>
    </source>
</evidence>
<name>A0A9Q0IRL3_9TELE</name>
<dbReference type="Proteomes" id="UP001148018">
    <property type="component" value="Unassembled WGS sequence"/>
</dbReference>
<sequence length="150" mass="16577">MDNTWSTMGILQLLTLPFIPLQCPCQRRMSCTAEQIVVNKQTSLLSPSCTPLRPSSVTFRLASAAPIRPPLCPASATVIQPPSTPFQPRYTPSFLRSTRRHPPPPLRPASAIPPAFRYARPAFRYAPSILRYGRPASCYAPLAPEFDEGL</sequence>
<organism evidence="2 3">
    <name type="scientific">Muraenolepis orangiensis</name>
    <name type="common">Patagonian moray cod</name>
    <dbReference type="NCBI Taxonomy" id="630683"/>
    <lineage>
        <taxon>Eukaryota</taxon>
        <taxon>Metazoa</taxon>
        <taxon>Chordata</taxon>
        <taxon>Craniata</taxon>
        <taxon>Vertebrata</taxon>
        <taxon>Euteleostomi</taxon>
        <taxon>Actinopterygii</taxon>
        <taxon>Neopterygii</taxon>
        <taxon>Teleostei</taxon>
        <taxon>Neoteleostei</taxon>
        <taxon>Acanthomorphata</taxon>
        <taxon>Zeiogadaria</taxon>
        <taxon>Gadariae</taxon>
        <taxon>Gadiformes</taxon>
        <taxon>Muraenolepidoidei</taxon>
        <taxon>Muraenolepididae</taxon>
        <taxon>Muraenolepis</taxon>
    </lineage>
</organism>
<proteinExistence type="predicted"/>
<keyword evidence="3" id="KW-1185">Reference proteome</keyword>
<dbReference type="EMBL" id="JANIIK010000040">
    <property type="protein sequence ID" value="KAJ3608424.1"/>
    <property type="molecule type" value="Genomic_DNA"/>
</dbReference>
<keyword evidence="1" id="KW-0732">Signal</keyword>
<protein>
    <submittedName>
        <fullName evidence="2">Uncharacterized protein</fullName>
    </submittedName>
</protein>